<proteinExistence type="predicted"/>
<feature type="compositionally biased region" description="Low complexity" evidence="1">
    <location>
        <begin position="534"/>
        <end position="554"/>
    </location>
</feature>
<feature type="compositionally biased region" description="Acidic residues" evidence="1">
    <location>
        <begin position="37"/>
        <end position="52"/>
    </location>
</feature>
<feature type="region of interest" description="Disordered" evidence="1">
    <location>
        <begin position="418"/>
        <end position="567"/>
    </location>
</feature>
<feature type="region of interest" description="Disordered" evidence="1">
    <location>
        <begin position="1"/>
        <end position="113"/>
    </location>
</feature>
<evidence type="ECO:0000256" key="1">
    <source>
        <dbReference type="SAM" id="MobiDB-lite"/>
    </source>
</evidence>
<feature type="compositionally biased region" description="Basic and acidic residues" evidence="1">
    <location>
        <begin position="290"/>
        <end position="303"/>
    </location>
</feature>
<dbReference type="OrthoDB" id="6377452at2759"/>
<dbReference type="EMBL" id="CAJPEV010000419">
    <property type="protein sequence ID" value="CAG0885084.1"/>
    <property type="molecule type" value="Genomic_DNA"/>
</dbReference>
<dbReference type="EMBL" id="LR899936">
    <property type="protein sequence ID" value="CAD7243375.1"/>
    <property type="molecule type" value="Genomic_DNA"/>
</dbReference>
<feature type="compositionally biased region" description="Low complexity" evidence="1">
    <location>
        <begin position="164"/>
        <end position="179"/>
    </location>
</feature>
<gene>
    <name evidence="2" type="ORF">DSTB1V02_LOCUS3299</name>
</gene>
<dbReference type="Proteomes" id="UP000677054">
    <property type="component" value="Unassembled WGS sequence"/>
</dbReference>
<feature type="region of interest" description="Disordered" evidence="1">
    <location>
        <begin position="164"/>
        <end position="191"/>
    </location>
</feature>
<feature type="compositionally biased region" description="Polar residues" evidence="1">
    <location>
        <begin position="524"/>
        <end position="533"/>
    </location>
</feature>
<evidence type="ECO:0000313" key="2">
    <source>
        <dbReference type="EMBL" id="CAD7243375.1"/>
    </source>
</evidence>
<feature type="compositionally biased region" description="Polar residues" evidence="1">
    <location>
        <begin position="557"/>
        <end position="567"/>
    </location>
</feature>
<dbReference type="AlphaFoldDB" id="A0A7R8X457"/>
<feature type="region of interest" description="Disordered" evidence="1">
    <location>
        <begin position="1155"/>
        <end position="1251"/>
    </location>
</feature>
<feature type="compositionally biased region" description="Low complexity" evidence="1">
    <location>
        <begin position="757"/>
        <end position="774"/>
    </location>
</feature>
<feature type="region of interest" description="Disordered" evidence="1">
    <location>
        <begin position="276"/>
        <end position="310"/>
    </location>
</feature>
<evidence type="ECO:0000313" key="3">
    <source>
        <dbReference type="Proteomes" id="UP000677054"/>
    </source>
</evidence>
<name>A0A7R8X457_9CRUS</name>
<feature type="compositionally biased region" description="Low complexity" evidence="1">
    <location>
        <begin position="351"/>
        <end position="377"/>
    </location>
</feature>
<feature type="compositionally biased region" description="Low complexity" evidence="1">
    <location>
        <begin position="482"/>
        <end position="520"/>
    </location>
</feature>
<feature type="compositionally biased region" description="Polar residues" evidence="1">
    <location>
        <begin position="775"/>
        <end position="784"/>
    </location>
</feature>
<feature type="compositionally biased region" description="Pro residues" evidence="1">
    <location>
        <begin position="1161"/>
        <end position="1171"/>
    </location>
</feature>
<feature type="region of interest" description="Disordered" evidence="1">
    <location>
        <begin position="1050"/>
        <end position="1092"/>
    </location>
</feature>
<accession>A0A7R8X457</accession>
<feature type="compositionally biased region" description="Basic residues" evidence="1">
    <location>
        <begin position="1059"/>
        <end position="1068"/>
    </location>
</feature>
<feature type="compositionally biased region" description="Polar residues" evidence="1">
    <location>
        <begin position="180"/>
        <end position="191"/>
    </location>
</feature>
<feature type="region of interest" description="Disordered" evidence="1">
    <location>
        <begin position="349"/>
        <end position="377"/>
    </location>
</feature>
<feature type="region of interest" description="Disordered" evidence="1">
    <location>
        <begin position="575"/>
        <end position="594"/>
    </location>
</feature>
<organism evidence="2">
    <name type="scientific">Darwinula stevensoni</name>
    <dbReference type="NCBI Taxonomy" id="69355"/>
    <lineage>
        <taxon>Eukaryota</taxon>
        <taxon>Metazoa</taxon>
        <taxon>Ecdysozoa</taxon>
        <taxon>Arthropoda</taxon>
        <taxon>Crustacea</taxon>
        <taxon>Oligostraca</taxon>
        <taxon>Ostracoda</taxon>
        <taxon>Podocopa</taxon>
        <taxon>Podocopida</taxon>
        <taxon>Darwinulocopina</taxon>
        <taxon>Darwinuloidea</taxon>
        <taxon>Darwinulidae</taxon>
        <taxon>Darwinula</taxon>
    </lineage>
</organism>
<keyword evidence="3" id="KW-1185">Reference proteome</keyword>
<feature type="compositionally biased region" description="Polar residues" evidence="1">
    <location>
        <begin position="418"/>
        <end position="452"/>
    </location>
</feature>
<feature type="region of interest" description="Disordered" evidence="1">
    <location>
        <begin position="757"/>
        <end position="810"/>
    </location>
</feature>
<sequence>MAGYQTSHSERFEQSGSSQFGNVKHAVDEKLSSPLIEEPEEEVECSSDEGSDGQETPSPSTIPPMDVYTIPEDEDEPASPTAPDGVTSLRRKDLRQQSATQMPFEQPSAQQQSLLQLADQSFQLKQSLQHRLADFQQQPNIEQSSYQQGEKRVQQNGAITMPGSVQHQVQQSVTSGTQQNPQANGQMSQTSQDWPLRLDAARVDQHRQTSTNLSNASGATGIAESSAAFTGMSPPSRPLSREELYGVQGPQQPVGQPRPRPFSPDEMGRHEIFTTSGTHKPLQMPSTRPYEVRKGPMKGKPETGEWSPLMDLSPIMDVSPSLEAAEQEIMQHFRAEGGQGRGMTWKGFPATSRSGTSTTTTVPVTTSATGGTSSTISGMLTDFSRALRLGGSKQDEGKQQQQQSIPKQGLPWTQAGLASQPYQQPSTVSSTYPMNQPNVPNRMPQTNHNSQPGKMMQPFQGQYAQPGSFSSVVPQQRFTSSQQAQQMQPQQMQQQQMQPQQMQLQQMQPQQMQSQQMQPPYDRQQVQPSMGYSQQGTQMMKQPQQTQQMTGAPQYVQAGQEQRSPGVQSVIPMQQQQYVSQQQPPPPYSQQQQQHNRLYLRLKSFLSNSSNRRDSQPLFSNLLCANNRTSNSNHSYSNNLLPFNRSKEHLFREYSRWIQMCYQASYQGGDRNYNGFLVPNPKESFRSNLKGQHHPVVPLTILRPPSSSTRSTSPIPAAATIQQAQLASSQIKSGTIPVSVVAADSIDPVQAFNQLSLLTGTPGTPGSLPGDSSDTLSETDSQKSLRSRRRLPNIPPDQEAIPLPTSRKKERINDRLLSNETRCYETSTCMTGATVASSSGLKGDALSSRILDDPFRRSLAACLPPDLHHLLDPSPNKSSLSASLQNIKAQMRDELRTTPGDRWKSLDSLEQIKQERRFRSYRRQLSDPRIYTEDFTSSYAKVNYRVPRECTIDLVLLNPGGYLAGRMKALEYESMDERLRKPYGVRSLHRRSPGYGLLRETSISSAAPISGFESDDEFFSRRYRYPGTRPTLVRRNSEGAREEMWGWMSEGESSSFSPRRYRRSRQPRSWHPSPYGSDEDEEEEDLLSREEKKSRIKAEIARRRRQLADTQRLHAELSRLERLRGSRTGAESGSSYGGGGVLRSLDEILREGSSLSYLTADPPPGPSPPSPSGYRYPQYVSSEEDQSMERLASTFRSEDYTSSLYQRLSDFSPMSDGGGEAPPPPILERRQPLQHRTGKYEPPVSRQLRFK</sequence>
<protein>
    <submittedName>
        <fullName evidence="2">Uncharacterized protein</fullName>
    </submittedName>
</protein>
<reference evidence="2" key="1">
    <citation type="submission" date="2020-11" db="EMBL/GenBank/DDBJ databases">
        <authorList>
            <person name="Tran Van P."/>
        </authorList>
    </citation>
    <scope>NUCLEOTIDE SEQUENCE</scope>
</reference>
<feature type="compositionally biased region" description="Polar residues" evidence="1">
    <location>
        <begin position="459"/>
        <end position="481"/>
    </location>
</feature>